<dbReference type="HOGENOM" id="CLU_192294_5_1_5"/>
<organism evidence="2 3">
    <name type="scientific">Pararhodospirillum photometricum DSM 122</name>
    <dbReference type="NCBI Taxonomy" id="1150469"/>
    <lineage>
        <taxon>Bacteria</taxon>
        <taxon>Pseudomonadati</taxon>
        <taxon>Pseudomonadota</taxon>
        <taxon>Alphaproteobacteria</taxon>
        <taxon>Rhodospirillales</taxon>
        <taxon>Rhodospirillaceae</taxon>
        <taxon>Pararhodospirillum</taxon>
    </lineage>
</organism>
<accession>H6SJ55</accession>
<dbReference type="Proteomes" id="UP000033220">
    <property type="component" value="Chromosome DSM 122"/>
</dbReference>
<evidence type="ECO:0008006" key="4">
    <source>
        <dbReference type="Google" id="ProtNLM"/>
    </source>
</evidence>
<dbReference type="OrthoDB" id="7173870at2"/>
<dbReference type="PATRIC" id="fig|1150469.3.peg.1572"/>
<keyword evidence="1" id="KW-1133">Transmembrane helix</keyword>
<keyword evidence="1" id="KW-0812">Transmembrane</keyword>
<evidence type="ECO:0000313" key="3">
    <source>
        <dbReference type="Proteomes" id="UP000033220"/>
    </source>
</evidence>
<gene>
    <name evidence="2" type="ORF">RSPPHO_01394</name>
</gene>
<protein>
    <recommendedName>
        <fullName evidence="4">Cbb3-type cytochrome oxidase component</fullName>
    </recommendedName>
</protein>
<keyword evidence="3" id="KW-1185">Reference proteome</keyword>
<evidence type="ECO:0000256" key="1">
    <source>
        <dbReference type="SAM" id="Phobius"/>
    </source>
</evidence>
<dbReference type="STRING" id="1150469.RSPPHO_01394"/>
<evidence type="ECO:0000313" key="2">
    <source>
        <dbReference type="EMBL" id="CCG08020.1"/>
    </source>
</evidence>
<dbReference type="RefSeq" id="WP_014414659.1">
    <property type="nucleotide sequence ID" value="NC_017059.1"/>
</dbReference>
<feature type="transmembrane region" description="Helical" evidence="1">
    <location>
        <begin position="15"/>
        <end position="32"/>
    </location>
</feature>
<dbReference type="InterPro" id="IPR008621">
    <property type="entry name" value="Cbb3-typ_cyt_oxidase_comp"/>
</dbReference>
<name>H6SJ55_PARPM</name>
<dbReference type="eggNOG" id="COG4736">
    <property type="taxonomic scope" value="Bacteria"/>
</dbReference>
<sequence length="54" mass="6418">MDTIAPLSEWIRPFWGPWLMAVFVGIVAWAYWPTNRERLERMGSLPLRDDPDEE</sequence>
<dbReference type="AlphaFoldDB" id="H6SJ55"/>
<dbReference type="CDD" id="cd01324">
    <property type="entry name" value="cbb3_Oxidase_CcoQ"/>
    <property type="match status" value="1"/>
</dbReference>
<dbReference type="EMBL" id="HE663493">
    <property type="protein sequence ID" value="CCG08020.1"/>
    <property type="molecule type" value="Genomic_DNA"/>
</dbReference>
<dbReference type="Pfam" id="PF05545">
    <property type="entry name" value="FixQ"/>
    <property type="match status" value="1"/>
</dbReference>
<keyword evidence="1" id="KW-0472">Membrane</keyword>
<proteinExistence type="predicted"/>
<dbReference type="KEGG" id="rpm:RSPPHO_01394"/>
<reference evidence="2 3" key="1">
    <citation type="submission" date="2012-02" db="EMBL/GenBank/DDBJ databases">
        <title>Shotgun genome sequence of Phaeospirillum photometricum DSM 122.</title>
        <authorList>
            <person name="Duquesne K."/>
            <person name="Sturgis J."/>
        </authorList>
    </citation>
    <scope>NUCLEOTIDE SEQUENCE [LARGE SCALE GENOMIC DNA]</scope>
    <source>
        <strain evidence="3">DSM122</strain>
    </source>
</reference>